<name>A0ABQ5H8K3_9ASTR</name>
<dbReference type="EMBL" id="BQNB010019336">
    <property type="protein sequence ID" value="GJT84198.1"/>
    <property type="molecule type" value="Genomic_DNA"/>
</dbReference>
<proteinExistence type="predicted"/>
<comment type="caution">
    <text evidence="2">The sequence shown here is derived from an EMBL/GenBank/DDBJ whole genome shotgun (WGS) entry which is preliminary data.</text>
</comment>
<sequence length="650" mass="75384">MIEPQNPLKKKDQILVDEEIAQRLQEEFQAELEEEERLARQKEEDDNLISWDNTQAMMEENYELAQRLQAEEQGELTIEERSKLITTARRVSTVRRIKTRERIKMKIVYQDYLLDKMDDPNITMEEYIRLEEEKAQKCRKVFNWETAKYCKIWYDKDIHDLISVETKFPTIAFNNEVSSEKTLSCKPTVSSLNNEIDFRVSFDDSDDEDYTPAISSFDDLDFFKDFENEFPAIVYNDVQTSKSDLLIEPILNPQHINDFDLNDETSVSEYDEEEQNVLYFNDLFPFNIIHPDDLKSEKDNNGNEINIIQSLGSNEITQGSNLLSKSSHDKITKTFRTGSFVMNLNVNIVIGNYYANGMLFYLIMNLYVPFGIPFDPKRYYKDGDCVLILRRPSVSIYEYAVSTLRTECLKFYNLYAVLIDFAYMAPLPPCEQRHPFLRYQGLEYIDADIADFEERMVMEHRDDAGVIVFTSRASRRLFATRGILVWELILEFLSTLKFGEVLLDLDAPDTIQFQLGGARRRLSWRDTSNDGDFLVPLPSYILIRDPVLRLCHRMMAYSIAGRSQAPKTVTVTDLFYLRGLDVGSVNISYLLARYLRRFAAGRKSGAHISGGQFVARLAEHFGLLNVEILQGLTVISPKLLVIDMGKIVRL</sequence>
<reference evidence="2" key="2">
    <citation type="submission" date="2022-01" db="EMBL/GenBank/DDBJ databases">
        <authorList>
            <person name="Yamashiro T."/>
            <person name="Shiraishi A."/>
            <person name="Satake H."/>
            <person name="Nakayama K."/>
        </authorList>
    </citation>
    <scope>NUCLEOTIDE SEQUENCE</scope>
</reference>
<dbReference type="Proteomes" id="UP001151760">
    <property type="component" value="Unassembled WGS sequence"/>
</dbReference>
<gene>
    <name evidence="2" type="ORF">Tco_1058540</name>
</gene>
<keyword evidence="3" id="KW-1185">Reference proteome</keyword>
<evidence type="ECO:0000313" key="3">
    <source>
        <dbReference type="Proteomes" id="UP001151760"/>
    </source>
</evidence>
<protein>
    <submittedName>
        <fullName evidence="2">Uncharacterized protein</fullName>
    </submittedName>
</protein>
<reference evidence="2" key="1">
    <citation type="journal article" date="2022" name="Int. J. Mol. Sci.">
        <title>Draft Genome of Tanacetum Coccineum: Genomic Comparison of Closely Related Tanacetum-Family Plants.</title>
        <authorList>
            <person name="Yamashiro T."/>
            <person name="Shiraishi A."/>
            <person name="Nakayama K."/>
            <person name="Satake H."/>
        </authorList>
    </citation>
    <scope>NUCLEOTIDE SEQUENCE</scope>
</reference>
<accession>A0ABQ5H8K3</accession>
<evidence type="ECO:0000313" key="2">
    <source>
        <dbReference type="EMBL" id="GJT84198.1"/>
    </source>
</evidence>
<keyword evidence="1" id="KW-0175">Coiled coil</keyword>
<evidence type="ECO:0000256" key="1">
    <source>
        <dbReference type="SAM" id="Coils"/>
    </source>
</evidence>
<feature type="coiled-coil region" evidence="1">
    <location>
        <begin position="18"/>
        <end position="45"/>
    </location>
</feature>
<organism evidence="2 3">
    <name type="scientific">Tanacetum coccineum</name>
    <dbReference type="NCBI Taxonomy" id="301880"/>
    <lineage>
        <taxon>Eukaryota</taxon>
        <taxon>Viridiplantae</taxon>
        <taxon>Streptophyta</taxon>
        <taxon>Embryophyta</taxon>
        <taxon>Tracheophyta</taxon>
        <taxon>Spermatophyta</taxon>
        <taxon>Magnoliopsida</taxon>
        <taxon>eudicotyledons</taxon>
        <taxon>Gunneridae</taxon>
        <taxon>Pentapetalae</taxon>
        <taxon>asterids</taxon>
        <taxon>campanulids</taxon>
        <taxon>Asterales</taxon>
        <taxon>Asteraceae</taxon>
        <taxon>Asteroideae</taxon>
        <taxon>Anthemideae</taxon>
        <taxon>Anthemidinae</taxon>
        <taxon>Tanacetum</taxon>
    </lineage>
</organism>